<keyword evidence="4" id="KW-0408">Iron</keyword>
<dbReference type="Gene3D" id="1.10.630.10">
    <property type="entry name" value="Cytochrome P450"/>
    <property type="match status" value="1"/>
</dbReference>
<evidence type="ECO:0000256" key="5">
    <source>
        <dbReference type="SAM" id="Phobius"/>
    </source>
</evidence>
<dbReference type="Proteomes" id="UP001632037">
    <property type="component" value="Unassembled WGS sequence"/>
</dbReference>
<dbReference type="SUPFAM" id="SSF48264">
    <property type="entry name" value="Cytochrome P450"/>
    <property type="match status" value="1"/>
</dbReference>
<evidence type="ECO:0000313" key="6">
    <source>
        <dbReference type="EMBL" id="KAL3662039.1"/>
    </source>
</evidence>
<feature type="transmembrane region" description="Helical" evidence="5">
    <location>
        <begin position="12"/>
        <end position="33"/>
    </location>
</feature>
<evidence type="ECO:0000256" key="1">
    <source>
        <dbReference type="ARBA" id="ARBA00010617"/>
    </source>
</evidence>
<evidence type="ECO:0008006" key="8">
    <source>
        <dbReference type="Google" id="ProtNLM"/>
    </source>
</evidence>
<dbReference type="InterPro" id="IPR036396">
    <property type="entry name" value="Cyt_P450_sf"/>
</dbReference>
<dbReference type="GO" id="GO:0046872">
    <property type="term" value="F:metal ion binding"/>
    <property type="evidence" value="ECO:0007669"/>
    <property type="project" value="UniProtKB-KW"/>
</dbReference>
<dbReference type="InterPro" id="IPR001128">
    <property type="entry name" value="Cyt_P450"/>
</dbReference>
<evidence type="ECO:0000313" key="7">
    <source>
        <dbReference type="Proteomes" id="UP001632037"/>
    </source>
</evidence>
<name>A0ABD3F6Z2_9STRA</name>
<evidence type="ECO:0000256" key="2">
    <source>
        <dbReference type="ARBA" id="ARBA00022723"/>
    </source>
</evidence>
<dbReference type="Pfam" id="PF00067">
    <property type="entry name" value="p450"/>
    <property type="match status" value="1"/>
</dbReference>
<sequence length="321" mass="36371">MLPPWVPRHEVSLNTILLGFLAVTAAATLYHSWRKVKNSLPKGVGQIPFLPGIPLLGNTLEMIANVPRIQNWMSDRFQERDGQPFAARLVGNPPPGLFGQSRCSLLVSGDRWKYHRKVLVNLFSTRALREFMTPVVQKNVQVIMDILREASQTGETIDIYKLMNKFTLETFAEIGLGRKLGNLRSIDDHPFEVAFDEAHHICTDRFTYPVWLWKIKRWLNVGSECHLREFMVVINKFLMDTISLTIEKRRTQQDTAKEDTEPIRKDIVSIILDTMDASGQKITPADHRDIAFAGMIAGRDTTADAVELVNAHASRKPSRGG</sequence>
<dbReference type="PANTHER" id="PTHR24296">
    <property type="entry name" value="CYTOCHROME P450"/>
    <property type="match status" value="1"/>
</dbReference>
<comment type="similarity">
    <text evidence="1">Belongs to the cytochrome P450 family.</text>
</comment>
<keyword evidence="3" id="KW-0560">Oxidoreductase</keyword>
<organism evidence="6 7">
    <name type="scientific">Phytophthora oleae</name>
    <dbReference type="NCBI Taxonomy" id="2107226"/>
    <lineage>
        <taxon>Eukaryota</taxon>
        <taxon>Sar</taxon>
        <taxon>Stramenopiles</taxon>
        <taxon>Oomycota</taxon>
        <taxon>Peronosporomycetes</taxon>
        <taxon>Peronosporales</taxon>
        <taxon>Peronosporaceae</taxon>
        <taxon>Phytophthora</taxon>
    </lineage>
</organism>
<keyword evidence="7" id="KW-1185">Reference proteome</keyword>
<dbReference type="GO" id="GO:0016491">
    <property type="term" value="F:oxidoreductase activity"/>
    <property type="evidence" value="ECO:0007669"/>
    <property type="project" value="UniProtKB-KW"/>
</dbReference>
<keyword evidence="2" id="KW-0479">Metal-binding</keyword>
<reference evidence="6 7" key="1">
    <citation type="submission" date="2024-09" db="EMBL/GenBank/DDBJ databases">
        <title>Genome sequencing and assembly of Phytophthora oleae, isolate VK10A, causative agent of rot of olive drupes.</title>
        <authorList>
            <person name="Conti Taguali S."/>
            <person name="Riolo M."/>
            <person name="La Spada F."/>
            <person name="Cacciola S.O."/>
            <person name="Dionisio G."/>
        </authorList>
    </citation>
    <scope>NUCLEOTIDE SEQUENCE [LARGE SCALE GENOMIC DNA]</scope>
    <source>
        <strain evidence="6 7">VK10A</strain>
    </source>
</reference>
<dbReference type="EMBL" id="JBIMZQ010000033">
    <property type="protein sequence ID" value="KAL3662039.1"/>
    <property type="molecule type" value="Genomic_DNA"/>
</dbReference>
<gene>
    <name evidence="6" type="ORF">V7S43_012845</name>
</gene>
<evidence type="ECO:0000256" key="3">
    <source>
        <dbReference type="ARBA" id="ARBA00023002"/>
    </source>
</evidence>
<keyword evidence="5" id="KW-0812">Transmembrane</keyword>
<protein>
    <recommendedName>
        <fullName evidence="8">Cytochrome P450</fullName>
    </recommendedName>
</protein>
<comment type="caution">
    <text evidence="6">The sequence shown here is derived from an EMBL/GenBank/DDBJ whole genome shotgun (WGS) entry which is preliminary data.</text>
</comment>
<evidence type="ECO:0000256" key="4">
    <source>
        <dbReference type="ARBA" id="ARBA00023004"/>
    </source>
</evidence>
<keyword evidence="5" id="KW-1133">Transmembrane helix</keyword>
<proteinExistence type="inferred from homology"/>
<accession>A0ABD3F6Z2</accession>
<keyword evidence="5" id="KW-0472">Membrane</keyword>
<dbReference type="AlphaFoldDB" id="A0ABD3F6Z2"/>